<proteinExistence type="predicted"/>
<gene>
    <name evidence="1" type="ordered locus">ZPR_0478</name>
</gene>
<dbReference type="EMBL" id="CP001650">
    <property type="protein sequence ID" value="ADF50837.1"/>
    <property type="molecule type" value="Genomic_DNA"/>
</dbReference>
<protein>
    <submittedName>
        <fullName evidence="1">Uncharacterized protein</fullName>
    </submittedName>
</protein>
<dbReference type="Proteomes" id="UP000001654">
    <property type="component" value="Chromosome"/>
</dbReference>
<evidence type="ECO:0000313" key="2">
    <source>
        <dbReference type="Proteomes" id="UP000001654"/>
    </source>
</evidence>
<dbReference type="HOGENOM" id="CLU_3384557_0_0_10"/>
<dbReference type="KEGG" id="zpr:ZPR_0478"/>
<keyword evidence="2" id="KW-1185">Reference proteome</keyword>
<name>D5BEV8_ZUNPS</name>
<dbReference type="AlphaFoldDB" id="D5BEV8"/>
<organism evidence="1 2">
    <name type="scientific">Zunongwangia profunda (strain DSM 18752 / CCTCC AB 206139 / SM-A87)</name>
    <name type="common">Wangia profunda</name>
    <dbReference type="NCBI Taxonomy" id="655815"/>
    <lineage>
        <taxon>Bacteria</taxon>
        <taxon>Pseudomonadati</taxon>
        <taxon>Bacteroidota</taxon>
        <taxon>Flavobacteriia</taxon>
        <taxon>Flavobacteriales</taxon>
        <taxon>Flavobacteriaceae</taxon>
        <taxon>Zunongwangia</taxon>
    </lineage>
</organism>
<accession>D5BEV8</accession>
<reference evidence="1 2" key="1">
    <citation type="journal article" date="2010" name="BMC Genomics">
        <title>The complete genome of Zunongwangia profunda SM-A87 reveals its adaptation to the deep-sea environment and ecological role in sedimentary organic nitrogen degradation.</title>
        <authorList>
            <person name="Qin Q.L."/>
            <person name="Zhang X.Y."/>
            <person name="Wang X.M."/>
            <person name="Liu G.M."/>
            <person name="Chen X.L."/>
            <person name="Xie B.B."/>
            <person name="Dang H.Y."/>
            <person name="Zhou B.C."/>
            <person name="Yu J."/>
            <person name="Zhang Y.Z."/>
        </authorList>
    </citation>
    <scope>NUCLEOTIDE SEQUENCE [LARGE SCALE GENOMIC DNA]</scope>
    <source>
        <strain evidence="2">DSM 18752 / CCTCC AB 206139 / SM-A87</strain>
    </source>
</reference>
<sequence length="33" mass="3710">MIHQGPFAAIAGFRIKQIYEIVKHLLSGCWGKP</sequence>
<evidence type="ECO:0000313" key="1">
    <source>
        <dbReference type="EMBL" id="ADF50837.1"/>
    </source>
</evidence>